<gene>
    <name evidence="3" type="ORF">PVAP13_8NG204301</name>
</gene>
<proteinExistence type="predicted"/>
<name>A0A8T0P6U5_PANVG</name>
<dbReference type="InterPro" id="IPR002902">
    <property type="entry name" value="GNK2"/>
</dbReference>
<feature type="signal peptide" evidence="1">
    <location>
        <begin position="1"/>
        <end position="20"/>
    </location>
</feature>
<feature type="non-terminal residue" evidence="3">
    <location>
        <position position="1"/>
    </location>
</feature>
<accession>A0A8T0P6U5</accession>
<feature type="domain" description="Gnk2-homologous" evidence="2">
    <location>
        <begin position="15"/>
        <end position="128"/>
    </location>
</feature>
<evidence type="ECO:0000313" key="4">
    <source>
        <dbReference type="Proteomes" id="UP000823388"/>
    </source>
</evidence>
<dbReference type="Pfam" id="PF01657">
    <property type="entry name" value="Stress-antifung"/>
    <property type="match status" value="1"/>
</dbReference>
<dbReference type="AlphaFoldDB" id="A0A8T0P6U5"/>
<keyword evidence="4" id="KW-1185">Reference proteome</keyword>
<dbReference type="Proteomes" id="UP000823388">
    <property type="component" value="Chromosome 8N"/>
</dbReference>
<evidence type="ECO:0000256" key="1">
    <source>
        <dbReference type="SAM" id="SignalP"/>
    </source>
</evidence>
<keyword evidence="1" id="KW-0732">Signal</keyword>
<protein>
    <recommendedName>
        <fullName evidence="2">Gnk2-homologous domain-containing protein</fullName>
    </recommendedName>
</protein>
<organism evidence="3 4">
    <name type="scientific">Panicum virgatum</name>
    <name type="common">Blackwell switchgrass</name>
    <dbReference type="NCBI Taxonomy" id="38727"/>
    <lineage>
        <taxon>Eukaryota</taxon>
        <taxon>Viridiplantae</taxon>
        <taxon>Streptophyta</taxon>
        <taxon>Embryophyta</taxon>
        <taxon>Tracheophyta</taxon>
        <taxon>Spermatophyta</taxon>
        <taxon>Magnoliopsida</taxon>
        <taxon>Liliopsida</taxon>
        <taxon>Poales</taxon>
        <taxon>Poaceae</taxon>
        <taxon>PACMAD clade</taxon>
        <taxon>Panicoideae</taxon>
        <taxon>Panicodae</taxon>
        <taxon>Paniceae</taxon>
        <taxon>Panicinae</taxon>
        <taxon>Panicum</taxon>
        <taxon>Panicum sect. Hiantes</taxon>
    </lineage>
</organism>
<dbReference type="PROSITE" id="PS51473">
    <property type="entry name" value="GNK2"/>
    <property type="match status" value="1"/>
</dbReference>
<evidence type="ECO:0000313" key="3">
    <source>
        <dbReference type="EMBL" id="KAG2556515.1"/>
    </source>
</evidence>
<comment type="caution">
    <text evidence="3">The sequence shown here is derived from an EMBL/GenBank/DDBJ whole genome shotgun (WGS) entry which is preliminary data.</text>
</comment>
<evidence type="ECO:0000259" key="2">
    <source>
        <dbReference type="PROSITE" id="PS51473"/>
    </source>
</evidence>
<reference evidence="3" key="1">
    <citation type="submission" date="2020-05" db="EMBL/GenBank/DDBJ databases">
        <title>WGS assembly of Panicum virgatum.</title>
        <authorList>
            <person name="Lovell J.T."/>
            <person name="Jenkins J."/>
            <person name="Shu S."/>
            <person name="Juenger T.E."/>
            <person name="Schmutz J."/>
        </authorList>
    </citation>
    <scope>NUCLEOTIDE SEQUENCE</scope>
    <source>
        <strain evidence="3">AP13</strain>
    </source>
</reference>
<feature type="chain" id="PRO_5035940198" description="Gnk2-homologous domain-containing protein" evidence="1">
    <location>
        <begin position="21"/>
        <end position="236"/>
    </location>
</feature>
<dbReference type="EMBL" id="CM029052">
    <property type="protein sequence ID" value="KAG2556515.1"/>
    <property type="molecule type" value="Genomic_DNA"/>
</dbReference>
<sequence length="236" mass="24573">DTNPKVLLLLVLVAPRPTRSASNSSSDAASSEPTLTLFSGHGQFPSTSSPPVVTSAQLASFLDVVCAGARAAPTRAASPCTERLGATPDCAACLAAASRLIVARKGCAAASSAIWRDACFLRYSDRDDRPGGFREDEYTATVFNLASLGAPLLLFPSYDYGKAAVTRLLGTAGNRTMRSHMCRGAGGARATGATAAAGRLMIHGLTRCAAGISCPDCRRCLLLWTGMFVGGGWRRE</sequence>